<comment type="similarity">
    <text evidence="2">Belongs to the transposase mutator family.</text>
</comment>
<dbReference type="InterPro" id="IPR012337">
    <property type="entry name" value="RNaseH-like_sf"/>
</dbReference>
<dbReference type="InterPro" id="IPR001584">
    <property type="entry name" value="Integrase_cat-core"/>
</dbReference>
<dbReference type="InterPro" id="IPR036397">
    <property type="entry name" value="RNaseH_sf"/>
</dbReference>
<dbReference type="AlphaFoldDB" id="A0A9X1P3V6"/>
<dbReference type="PROSITE" id="PS50994">
    <property type="entry name" value="INTEGRASE"/>
    <property type="match status" value="1"/>
</dbReference>
<dbReference type="SUPFAM" id="SSF53098">
    <property type="entry name" value="Ribonuclease H-like"/>
    <property type="match status" value="1"/>
</dbReference>
<evidence type="ECO:0000256" key="1">
    <source>
        <dbReference type="ARBA" id="ARBA00002190"/>
    </source>
</evidence>
<dbReference type="GO" id="GO:0015074">
    <property type="term" value="P:DNA integration"/>
    <property type="evidence" value="ECO:0007669"/>
    <property type="project" value="InterPro"/>
</dbReference>
<dbReference type="NCBIfam" id="NF033563">
    <property type="entry name" value="transpos_IS30"/>
    <property type="match status" value="1"/>
</dbReference>
<evidence type="ECO:0000256" key="4">
    <source>
        <dbReference type="ARBA" id="ARBA00023125"/>
    </source>
</evidence>
<keyword evidence="8" id="KW-1185">Reference proteome</keyword>
<protein>
    <submittedName>
        <fullName evidence="7">IS30 family transposase</fullName>
    </submittedName>
</protein>
<sequence>MAATFAAMLNLAMRIERERHLGARAYERAPEWTGYANGTRPKTIDTPAGRLSLKLPKSRGGNLVRRRRTWRPMKARTSRDTIKDRRSIHDRPAEIEDRRQAGHWEADLVICRKARPVLVLHERKTRVTLATRLTGKTAAETIAAMTAVFRHLAPGLRSLITFDNNTAFARQGLLGDLFSMTTWFCDACASWQKGGVENANGRLRRWILRSLDLDIISDADLQDAVITLNTTPRKCLGFVTPL</sequence>
<evidence type="ECO:0000256" key="5">
    <source>
        <dbReference type="ARBA" id="ARBA00023172"/>
    </source>
</evidence>
<evidence type="ECO:0000313" key="7">
    <source>
        <dbReference type="EMBL" id="MCE7029851.1"/>
    </source>
</evidence>
<organism evidence="7 8">
    <name type="scientific">Jiella avicenniae</name>
    <dbReference type="NCBI Taxonomy" id="2907202"/>
    <lineage>
        <taxon>Bacteria</taxon>
        <taxon>Pseudomonadati</taxon>
        <taxon>Pseudomonadota</taxon>
        <taxon>Alphaproteobacteria</taxon>
        <taxon>Hyphomicrobiales</taxon>
        <taxon>Aurantimonadaceae</taxon>
        <taxon>Jiella</taxon>
    </lineage>
</organism>
<dbReference type="Proteomes" id="UP001139035">
    <property type="component" value="Unassembled WGS sequence"/>
</dbReference>
<comment type="caution">
    <text evidence="7">The sequence shown here is derived from an EMBL/GenBank/DDBJ whole genome shotgun (WGS) entry which is preliminary data.</text>
</comment>
<dbReference type="PANTHER" id="PTHR10948">
    <property type="entry name" value="TRANSPOSASE"/>
    <property type="match status" value="1"/>
</dbReference>
<dbReference type="GO" id="GO:0004803">
    <property type="term" value="F:transposase activity"/>
    <property type="evidence" value="ECO:0007669"/>
    <property type="project" value="InterPro"/>
</dbReference>
<reference evidence="7" key="1">
    <citation type="submission" date="2022-01" db="EMBL/GenBank/DDBJ databases">
        <title>Jiella avicenniae sp. nov., a novel endophytic bacterium isolated from bark of Avicennia marina.</title>
        <authorList>
            <person name="Tuo L."/>
        </authorList>
    </citation>
    <scope>NUCLEOTIDE SEQUENCE</scope>
    <source>
        <strain evidence="7">CBK1P-4</strain>
    </source>
</reference>
<dbReference type="InterPro" id="IPR053392">
    <property type="entry name" value="Transposase_IS30-like"/>
</dbReference>
<dbReference type="PANTHER" id="PTHR10948:SF23">
    <property type="entry name" value="TRANSPOSASE INSI FOR INSERTION SEQUENCE ELEMENT IS30A-RELATED"/>
    <property type="match status" value="1"/>
</dbReference>
<dbReference type="RefSeq" id="WP_233720843.1">
    <property type="nucleotide sequence ID" value="NZ_JAJUWU010000019.1"/>
</dbReference>
<gene>
    <name evidence="7" type="ORF">LZD57_17820</name>
</gene>
<dbReference type="EMBL" id="JAJUWU010000019">
    <property type="protein sequence ID" value="MCE7029851.1"/>
    <property type="molecule type" value="Genomic_DNA"/>
</dbReference>
<dbReference type="Gene3D" id="3.30.420.10">
    <property type="entry name" value="Ribonuclease H-like superfamily/Ribonuclease H"/>
    <property type="match status" value="1"/>
</dbReference>
<dbReference type="InterPro" id="IPR001207">
    <property type="entry name" value="Transposase_mutator"/>
</dbReference>
<accession>A0A9X1P3V6</accession>
<evidence type="ECO:0000256" key="3">
    <source>
        <dbReference type="ARBA" id="ARBA00022578"/>
    </source>
</evidence>
<dbReference type="GO" id="GO:0003677">
    <property type="term" value="F:DNA binding"/>
    <property type="evidence" value="ECO:0007669"/>
    <property type="project" value="UniProtKB-KW"/>
</dbReference>
<comment type="function">
    <text evidence="1">Required for the transposition of the insertion element.</text>
</comment>
<dbReference type="GO" id="GO:0006313">
    <property type="term" value="P:DNA transposition"/>
    <property type="evidence" value="ECO:0007669"/>
    <property type="project" value="InterPro"/>
</dbReference>
<feature type="domain" description="Integrase catalytic" evidence="6">
    <location>
        <begin position="88"/>
        <end position="242"/>
    </location>
</feature>
<evidence type="ECO:0000313" key="8">
    <source>
        <dbReference type="Proteomes" id="UP001139035"/>
    </source>
</evidence>
<keyword evidence="5" id="KW-0233">DNA recombination</keyword>
<proteinExistence type="inferred from homology"/>
<evidence type="ECO:0000259" key="6">
    <source>
        <dbReference type="PROSITE" id="PS50994"/>
    </source>
</evidence>
<keyword evidence="4" id="KW-0238">DNA-binding</keyword>
<name>A0A9X1P3V6_9HYPH</name>
<keyword evidence="3" id="KW-0815">Transposition</keyword>
<dbReference type="GO" id="GO:0005829">
    <property type="term" value="C:cytosol"/>
    <property type="evidence" value="ECO:0007669"/>
    <property type="project" value="TreeGrafter"/>
</dbReference>
<dbReference type="Pfam" id="PF00872">
    <property type="entry name" value="Transposase_mut"/>
    <property type="match status" value="1"/>
</dbReference>
<dbReference type="InterPro" id="IPR051917">
    <property type="entry name" value="Transposase-Integrase"/>
</dbReference>
<evidence type="ECO:0000256" key="2">
    <source>
        <dbReference type="ARBA" id="ARBA00010961"/>
    </source>
</evidence>